<dbReference type="EMBL" id="BMAW01128496">
    <property type="protein sequence ID" value="GFU25700.1"/>
    <property type="molecule type" value="Genomic_DNA"/>
</dbReference>
<dbReference type="AlphaFoldDB" id="A0A8X6QQ92"/>
<gene>
    <name evidence="1" type="ORF">NPIL_478231</name>
</gene>
<accession>A0A8X6QQ92</accession>
<proteinExistence type="predicted"/>
<dbReference type="Proteomes" id="UP000887013">
    <property type="component" value="Unassembled WGS sequence"/>
</dbReference>
<sequence>MKIQRFRRLRFVMNSQRTQVETYCVLRPTKGQSVVRHFMVLRLVEHVPHIDDLVFKFNGLSTLRKWKDELALDLSFDVIVGRTAPIRILLDQFLGVY</sequence>
<organism evidence="1 2">
    <name type="scientific">Nephila pilipes</name>
    <name type="common">Giant wood spider</name>
    <name type="synonym">Nephila maculata</name>
    <dbReference type="NCBI Taxonomy" id="299642"/>
    <lineage>
        <taxon>Eukaryota</taxon>
        <taxon>Metazoa</taxon>
        <taxon>Ecdysozoa</taxon>
        <taxon>Arthropoda</taxon>
        <taxon>Chelicerata</taxon>
        <taxon>Arachnida</taxon>
        <taxon>Araneae</taxon>
        <taxon>Araneomorphae</taxon>
        <taxon>Entelegynae</taxon>
        <taxon>Araneoidea</taxon>
        <taxon>Nephilidae</taxon>
        <taxon>Nephila</taxon>
    </lineage>
</organism>
<evidence type="ECO:0000313" key="2">
    <source>
        <dbReference type="Proteomes" id="UP000887013"/>
    </source>
</evidence>
<comment type="caution">
    <text evidence="1">The sequence shown here is derived from an EMBL/GenBank/DDBJ whole genome shotgun (WGS) entry which is preliminary data.</text>
</comment>
<reference evidence="1" key="1">
    <citation type="submission" date="2020-08" db="EMBL/GenBank/DDBJ databases">
        <title>Multicomponent nature underlies the extraordinary mechanical properties of spider dragline silk.</title>
        <authorList>
            <person name="Kono N."/>
            <person name="Nakamura H."/>
            <person name="Mori M."/>
            <person name="Yoshida Y."/>
            <person name="Ohtoshi R."/>
            <person name="Malay A.D."/>
            <person name="Moran D.A.P."/>
            <person name="Tomita M."/>
            <person name="Numata K."/>
            <person name="Arakawa K."/>
        </authorList>
    </citation>
    <scope>NUCLEOTIDE SEQUENCE</scope>
</reference>
<evidence type="ECO:0000313" key="1">
    <source>
        <dbReference type="EMBL" id="GFU25700.1"/>
    </source>
</evidence>
<keyword evidence="2" id="KW-1185">Reference proteome</keyword>
<protein>
    <submittedName>
        <fullName evidence="1">Uncharacterized protein</fullName>
    </submittedName>
</protein>
<name>A0A8X6QQ92_NEPPI</name>